<accession>A0A518HPL5</accession>
<dbReference type="RefSeq" id="WP_145386451.1">
    <property type="nucleotide sequence ID" value="NZ_CP037423.1"/>
</dbReference>
<proteinExistence type="predicted"/>
<sequence>MEWSDSLHKTYEVKQIDGDGTVLESFPVDAKSGEAAAKQLENVADGTEKITVCLDGDPINEMGVDYWLKRVRRR</sequence>
<keyword evidence="2" id="KW-1185">Reference proteome</keyword>
<name>A0A518HPL5_9BACT</name>
<protein>
    <submittedName>
        <fullName evidence="1">Uncharacterized protein</fullName>
    </submittedName>
</protein>
<evidence type="ECO:0000313" key="1">
    <source>
        <dbReference type="EMBL" id="QDV42783.1"/>
    </source>
</evidence>
<reference evidence="1 2" key="1">
    <citation type="submission" date="2019-03" db="EMBL/GenBank/DDBJ databases">
        <title>Deep-cultivation of Planctomycetes and their phenomic and genomic characterization uncovers novel biology.</title>
        <authorList>
            <person name="Wiegand S."/>
            <person name="Jogler M."/>
            <person name="Boedeker C."/>
            <person name="Pinto D."/>
            <person name="Vollmers J."/>
            <person name="Rivas-Marin E."/>
            <person name="Kohn T."/>
            <person name="Peeters S.H."/>
            <person name="Heuer A."/>
            <person name="Rast P."/>
            <person name="Oberbeckmann S."/>
            <person name="Bunk B."/>
            <person name="Jeske O."/>
            <person name="Meyerdierks A."/>
            <person name="Storesund J.E."/>
            <person name="Kallscheuer N."/>
            <person name="Luecker S."/>
            <person name="Lage O.M."/>
            <person name="Pohl T."/>
            <person name="Merkel B.J."/>
            <person name="Hornburger P."/>
            <person name="Mueller R.-W."/>
            <person name="Bruemmer F."/>
            <person name="Labrenz M."/>
            <person name="Spormann A.M."/>
            <person name="Op den Camp H."/>
            <person name="Overmann J."/>
            <person name="Amann R."/>
            <person name="Jetten M.S.M."/>
            <person name="Mascher T."/>
            <person name="Medema M.H."/>
            <person name="Devos D.P."/>
            <person name="Kaster A.-K."/>
            <person name="Ovreas L."/>
            <person name="Rohde M."/>
            <person name="Galperin M.Y."/>
            <person name="Jogler C."/>
        </authorList>
    </citation>
    <scope>NUCLEOTIDE SEQUENCE [LARGE SCALE GENOMIC DNA]</scope>
    <source>
        <strain evidence="1 2">Enr13</strain>
    </source>
</reference>
<evidence type="ECO:0000313" key="2">
    <source>
        <dbReference type="Proteomes" id="UP000319004"/>
    </source>
</evidence>
<gene>
    <name evidence="1" type="ORF">Enr13x_26330</name>
</gene>
<organism evidence="1 2">
    <name type="scientific">Stieleria neptunia</name>
    <dbReference type="NCBI Taxonomy" id="2527979"/>
    <lineage>
        <taxon>Bacteria</taxon>
        <taxon>Pseudomonadati</taxon>
        <taxon>Planctomycetota</taxon>
        <taxon>Planctomycetia</taxon>
        <taxon>Pirellulales</taxon>
        <taxon>Pirellulaceae</taxon>
        <taxon>Stieleria</taxon>
    </lineage>
</organism>
<dbReference type="Proteomes" id="UP000319004">
    <property type="component" value="Chromosome"/>
</dbReference>
<dbReference type="OrthoDB" id="281226at2"/>
<dbReference type="AlphaFoldDB" id="A0A518HPL5"/>
<dbReference type="KEGG" id="snep:Enr13x_26330"/>
<dbReference type="EMBL" id="CP037423">
    <property type="protein sequence ID" value="QDV42783.1"/>
    <property type="molecule type" value="Genomic_DNA"/>
</dbReference>